<dbReference type="InterPro" id="IPR036514">
    <property type="entry name" value="SGNH_hydro_sf"/>
</dbReference>
<evidence type="ECO:0000313" key="2">
    <source>
        <dbReference type="EMBL" id="EGV19795.1"/>
    </source>
</evidence>
<dbReference type="EMBL" id="AFWV01000003">
    <property type="protein sequence ID" value="EGV19795.1"/>
    <property type="molecule type" value="Genomic_DNA"/>
</dbReference>
<keyword evidence="3" id="KW-1185">Reference proteome</keyword>
<dbReference type="CDD" id="cd01822">
    <property type="entry name" value="Lysophospholipase_L1_like"/>
    <property type="match status" value="1"/>
</dbReference>
<dbReference type="eggNOG" id="COG2755">
    <property type="taxonomic scope" value="Bacteria"/>
</dbReference>
<dbReference type="InterPro" id="IPR013830">
    <property type="entry name" value="SGNH_hydro"/>
</dbReference>
<dbReference type="STRING" id="768671.ThimaDRAFT_1241"/>
<dbReference type="GO" id="GO:0004622">
    <property type="term" value="F:phosphatidylcholine lysophospholipase activity"/>
    <property type="evidence" value="ECO:0007669"/>
    <property type="project" value="TreeGrafter"/>
</dbReference>
<organism evidence="2 3">
    <name type="scientific">Thiocapsa marina 5811</name>
    <dbReference type="NCBI Taxonomy" id="768671"/>
    <lineage>
        <taxon>Bacteria</taxon>
        <taxon>Pseudomonadati</taxon>
        <taxon>Pseudomonadota</taxon>
        <taxon>Gammaproteobacteria</taxon>
        <taxon>Chromatiales</taxon>
        <taxon>Chromatiaceae</taxon>
        <taxon>Thiocapsa</taxon>
    </lineage>
</organism>
<proteinExistence type="predicted"/>
<dbReference type="AlphaFoldDB" id="F9U815"/>
<name>F9U815_9GAMM</name>
<feature type="domain" description="SGNH hydrolase-type esterase" evidence="1">
    <location>
        <begin position="53"/>
        <end position="203"/>
    </location>
</feature>
<protein>
    <submittedName>
        <fullName evidence="2">Lipolytic protein G-D-S-L family</fullName>
    </submittedName>
</protein>
<dbReference type="PANTHER" id="PTHR30383">
    <property type="entry name" value="THIOESTERASE 1/PROTEASE 1/LYSOPHOSPHOLIPASE L1"/>
    <property type="match status" value="1"/>
</dbReference>
<accession>F9U815</accession>
<gene>
    <name evidence="2" type="ORF">ThimaDRAFT_1241</name>
</gene>
<dbReference type="Pfam" id="PF13472">
    <property type="entry name" value="Lipase_GDSL_2"/>
    <property type="match status" value="1"/>
</dbReference>
<dbReference type="PANTHER" id="PTHR30383:SF24">
    <property type="entry name" value="THIOESTERASE 1_PROTEASE 1_LYSOPHOSPHOLIPASE L1"/>
    <property type="match status" value="1"/>
</dbReference>
<dbReference type="InterPro" id="IPR051532">
    <property type="entry name" value="Ester_Hydrolysis_Enzymes"/>
</dbReference>
<evidence type="ECO:0000259" key="1">
    <source>
        <dbReference type="Pfam" id="PF13472"/>
    </source>
</evidence>
<evidence type="ECO:0000313" key="3">
    <source>
        <dbReference type="Proteomes" id="UP000005459"/>
    </source>
</evidence>
<reference evidence="2 3" key="1">
    <citation type="submission" date="2011-06" db="EMBL/GenBank/DDBJ databases">
        <title>The draft genome of Thiocapsa marina 5811.</title>
        <authorList>
            <consortium name="US DOE Joint Genome Institute (JGI-PGF)"/>
            <person name="Lucas S."/>
            <person name="Han J."/>
            <person name="Cheng J.-F."/>
            <person name="Goodwin L."/>
            <person name="Pitluck S."/>
            <person name="Peters L."/>
            <person name="Land M.L."/>
            <person name="Hauser L."/>
            <person name="Vogl K."/>
            <person name="Liu Z."/>
            <person name="Imhoff J."/>
            <person name="Thiel V."/>
            <person name="Frigaard N.-U."/>
            <person name="Bryant D."/>
            <person name="Woyke T.J."/>
        </authorList>
    </citation>
    <scope>NUCLEOTIDE SEQUENCE [LARGE SCALE GENOMIC DNA]</scope>
    <source>
        <strain evidence="2 3">5811</strain>
    </source>
</reference>
<dbReference type="SUPFAM" id="SSF52266">
    <property type="entry name" value="SGNH hydrolase"/>
    <property type="match status" value="1"/>
</dbReference>
<sequence>MQRARIPCPVVDAKRMADMIHRLLTLLLAVVLLVGCSRPPEIPRLSSDAVILAFGDSLTRGTGAGDGEGFAEILAVSSGRDVVNAGVPGEESDAGLARLPGVLDTVQPDLVILGHGGNDMLRRRDLEQTKSNLRQMVMLARERGASVVLLGIPKPGLFLGTHPLYRELADELALPLEDAVLADVLADRELKADQIHPNAAGYRQVAEAMHRLLTDAGAL</sequence>
<dbReference type="Proteomes" id="UP000005459">
    <property type="component" value="Unassembled WGS sequence"/>
</dbReference>
<dbReference type="Gene3D" id="3.40.50.1110">
    <property type="entry name" value="SGNH hydrolase"/>
    <property type="match status" value="1"/>
</dbReference>